<evidence type="ECO:0000313" key="1">
    <source>
        <dbReference type="EMBL" id="KAF1838261.1"/>
    </source>
</evidence>
<dbReference type="OrthoDB" id="414540at2759"/>
<dbReference type="InterPro" id="IPR032710">
    <property type="entry name" value="NTF2-like_dom_sf"/>
</dbReference>
<evidence type="ECO:0000313" key="2">
    <source>
        <dbReference type="Proteomes" id="UP000800040"/>
    </source>
</evidence>
<keyword evidence="2" id="KW-1185">Reference proteome</keyword>
<dbReference type="AlphaFoldDB" id="A0A6A5KSL8"/>
<reference evidence="1" key="1">
    <citation type="submission" date="2020-01" db="EMBL/GenBank/DDBJ databases">
        <authorList>
            <consortium name="DOE Joint Genome Institute"/>
            <person name="Haridas S."/>
            <person name="Albert R."/>
            <person name="Binder M."/>
            <person name="Bloem J."/>
            <person name="Labutti K."/>
            <person name="Salamov A."/>
            <person name="Andreopoulos B."/>
            <person name="Baker S.E."/>
            <person name="Barry K."/>
            <person name="Bills G."/>
            <person name="Bluhm B.H."/>
            <person name="Cannon C."/>
            <person name="Castanera R."/>
            <person name="Culley D.E."/>
            <person name="Daum C."/>
            <person name="Ezra D."/>
            <person name="Gonzalez J.B."/>
            <person name="Henrissat B."/>
            <person name="Kuo A."/>
            <person name="Liang C."/>
            <person name="Lipzen A."/>
            <person name="Lutzoni F."/>
            <person name="Magnuson J."/>
            <person name="Mondo S."/>
            <person name="Nolan M."/>
            <person name="Ohm R."/>
            <person name="Pangilinan J."/>
            <person name="Park H.-J."/>
            <person name="Ramirez L."/>
            <person name="Alfaro M."/>
            <person name="Sun H."/>
            <person name="Tritt A."/>
            <person name="Yoshinaga Y."/>
            <person name="Zwiers L.-H."/>
            <person name="Turgeon B.G."/>
            <person name="Goodwin S.B."/>
            <person name="Spatafora J.W."/>
            <person name="Crous P.W."/>
            <person name="Grigoriev I.V."/>
        </authorList>
    </citation>
    <scope>NUCLEOTIDE SEQUENCE</scope>
    <source>
        <strain evidence="1">P77</strain>
    </source>
</reference>
<gene>
    <name evidence="1" type="ORF">BDW02DRAFT_636519</name>
</gene>
<dbReference type="EMBL" id="ML975253">
    <property type="protein sequence ID" value="KAF1838261.1"/>
    <property type="molecule type" value="Genomic_DNA"/>
</dbReference>
<organism evidence="1 2">
    <name type="scientific">Decorospora gaudefroyi</name>
    <dbReference type="NCBI Taxonomy" id="184978"/>
    <lineage>
        <taxon>Eukaryota</taxon>
        <taxon>Fungi</taxon>
        <taxon>Dikarya</taxon>
        <taxon>Ascomycota</taxon>
        <taxon>Pezizomycotina</taxon>
        <taxon>Dothideomycetes</taxon>
        <taxon>Pleosporomycetidae</taxon>
        <taxon>Pleosporales</taxon>
        <taxon>Pleosporineae</taxon>
        <taxon>Pleosporaceae</taxon>
        <taxon>Decorospora</taxon>
    </lineage>
</organism>
<protein>
    <submittedName>
        <fullName evidence="1">Uncharacterized protein</fullName>
    </submittedName>
</protein>
<accession>A0A6A5KSL8</accession>
<name>A0A6A5KSL8_9PLEO</name>
<proteinExistence type="predicted"/>
<sequence>MDPPPSATATYTALHTIALSFIRAQALDPSLATRMNFSLLRSFCSPSFQHSWGHNYAVSLSPPLQGTLSFEDFVTHLQSMLPRLESWKTDVGDVFVDEARMKVVVRISFWMRAKGEEVENDLVWILGMEKDGSDQAMRICRSEEFVDGVAAKRLREIMMEKLQT</sequence>
<dbReference type="SUPFAM" id="SSF54427">
    <property type="entry name" value="NTF2-like"/>
    <property type="match status" value="1"/>
</dbReference>
<dbReference type="Gene3D" id="3.10.450.50">
    <property type="match status" value="1"/>
</dbReference>
<dbReference type="Proteomes" id="UP000800040">
    <property type="component" value="Unassembled WGS sequence"/>
</dbReference>